<organism evidence="2 3">
    <name type="scientific">Escherichia phage altidsur</name>
    <dbReference type="NCBI Taxonomy" id="2696381"/>
    <lineage>
        <taxon>Viruses</taxon>
        <taxon>Duplodnaviria</taxon>
        <taxon>Heunggongvirae</taxon>
        <taxon>Uroviricota</taxon>
        <taxon>Caudoviricetes</taxon>
        <taxon>Autographivirales</taxon>
        <taxon>Autoscriptoviridae</taxon>
        <taxon>Stentvirinae</taxon>
        <taxon>Bonnellvirus</taxon>
        <taxon>Bonnellvirus altidsur</taxon>
    </lineage>
</organism>
<reference evidence="3" key="1">
    <citation type="submission" date="2019-12" db="EMBL/GenBank/DDBJ databases">
        <authorList>
            <person name="Olsen N.S."/>
            <person name="Junco L.M.F."/>
            <person name="Kot W."/>
            <person name="Hansen L.H."/>
        </authorList>
    </citation>
    <scope>NUCLEOTIDE SEQUENCE [LARGE SCALE GENOMIC DNA]</scope>
</reference>
<accession>A0A6B9WI32</accession>
<evidence type="ECO:0000313" key="3">
    <source>
        <dbReference type="Proteomes" id="UP000464308"/>
    </source>
</evidence>
<evidence type="ECO:0000256" key="1">
    <source>
        <dbReference type="SAM" id="Phobius"/>
    </source>
</evidence>
<proteinExistence type="predicted"/>
<keyword evidence="3" id="KW-1185">Reference proteome</keyword>
<keyword evidence="1" id="KW-0812">Transmembrane</keyword>
<dbReference type="Proteomes" id="UP000464308">
    <property type="component" value="Segment"/>
</dbReference>
<protein>
    <submittedName>
        <fullName evidence="2">Uncharacterized protein</fullName>
    </submittedName>
</protein>
<sequence>MFRVILLFLFLVIIWGALWMALAVFALIPAIGESATSSVGTLLGMLVGWGLMHVSLSVGQSRRWIRW</sequence>
<keyword evidence="1" id="KW-0472">Membrane</keyword>
<feature type="transmembrane region" description="Helical" evidence="1">
    <location>
        <begin position="39"/>
        <end position="59"/>
    </location>
</feature>
<name>A0A6B9WI32_9CAUD</name>
<evidence type="ECO:0000313" key="2">
    <source>
        <dbReference type="EMBL" id="QHR65293.1"/>
    </source>
</evidence>
<keyword evidence="1" id="KW-1133">Transmembrane helix</keyword>
<dbReference type="EMBL" id="MN850568">
    <property type="protein sequence ID" value="QHR65293.1"/>
    <property type="molecule type" value="Genomic_DNA"/>
</dbReference>
<gene>
    <name evidence="2" type="ORF">altidsur_26</name>
</gene>